<name>A0ABM0K7W6_APLCA</name>
<keyword evidence="1" id="KW-1185">Reference proteome</keyword>
<protein>
    <submittedName>
        <fullName evidence="2">Uncharacterized protein LOC101849568</fullName>
    </submittedName>
</protein>
<gene>
    <name evidence="2" type="primary">LOC101849568</name>
</gene>
<evidence type="ECO:0000313" key="1">
    <source>
        <dbReference type="Proteomes" id="UP000694888"/>
    </source>
</evidence>
<evidence type="ECO:0000313" key="2">
    <source>
        <dbReference type="RefSeq" id="XP_005110895.3"/>
    </source>
</evidence>
<organism evidence="1 2">
    <name type="scientific">Aplysia californica</name>
    <name type="common">California sea hare</name>
    <dbReference type="NCBI Taxonomy" id="6500"/>
    <lineage>
        <taxon>Eukaryota</taxon>
        <taxon>Metazoa</taxon>
        <taxon>Spiralia</taxon>
        <taxon>Lophotrochozoa</taxon>
        <taxon>Mollusca</taxon>
        <taxon>Gastropoda</taxon>
        <taxon>Heterobranchia</taxon>
        <taxon>Euthyneura</taxon>
        <taxon>Tectipleura</taxon>
        <taxon>Aplysiida</taxon>
        <taxon>Aplysioidea</taxon>
        <taxon>Aplysiidae</taxon>
        <taxon>Aplysia</taxon>
    </lineage>
</organism>
<proteinExistence type="predicted"/>
<dbReference type="GeneID" id="101849568"/>
<dbReference type="RefSeq" id="XP_005110895.3">
    <property type="nucleotide sequence ID" value="XM_005110838.3"/>
</dbReference>
<accession>A0ABM0K7W6</accession>
<reference evidence="2" key="1">
    <citation type="submission" date="2025-08" db="UniProtKB">
        <authorList>
            <consortium name="RefSeq"/>
        </authorList>
    </citation>
    <scope>IDENTIFICATION</scope>
</reference>
<dbReference type="Proteomes" id="UP000694888">
    <property type="component" value="Unplaced"/>
</dbReference>
<sequence>MGQTTNAKTIFFCVAGASFFALVYLSRHLASTYVNLDRRHMIIPINVSSPPVAVDLEKSPKCVDLLGAVQNGFWVSRTPKKKDVIELESCINATRSIHFGLPPKLQRSDGLCGNLNFGGKMFRALCDPNGPTPCCFEYKCVNKTVGQCNCSTCFDLRPEIHADFGSYVLKEPACKMTTFESKADACSMLKNVSITFIGDSLVRQVYTSFLTMLQHKALNKVDRNEFMSNRQQCREQINYLGSSRHVPWGEVTECNQTVKMQFYKYFKLDRKLQQELLGTVKGLVGKQYSILYIGLGLHEDLNFQFLHEQVVKPMVNIVGKNQWPKIVWATPHCPGPLKSPTFIKQQKDSVIDFIKNMKMILKGYNIAILDSLPLTTGIVSYDGVHYGKVINDIKAQILMNLIQRLRNNGWSRVH</sequence>